<name>A0ABX1SIT6_9PSEU</name>
<dbReference type="EMBL" id="JAAXLA010000050">
    <property type="protein sequence ID" value="NMI00160.1"/>
    <property type="molecule type" value="Genomic_DNA"/>
</dbReference>
<sequence>MISFPAPALCQGADEDLLIEIGGVVFPGCIKRSQGENGLRLWVEGGPTDPAVRIDALAKFQTVLGVLRAWRSGAGERRDEMRAGLGDGPVRDEDGNQWILAGSTISYGIMGGEIEKLAAGARLGLDASQNLRNALWLNGRLDQTAADFYMIHEYAEEEFGGTRGITDVLGLSGKSQSSLTKSANSLSPLAGGRHAKADAVAAMTLDEQCEYVAELLRLWIAQYE</sequence>
<evidence type="ECO:0000313" key="1">
    <source>
        <dbReference type="EMBL" id="NMI00160.1"/>
    </source>
</evidence>
<comment type="caution">
    <text evidence="1">The sequence shown here is derived from an EMBL/GenBank/DDBJ whole genome shotgun (WGS) entry which is preliminary data.</text>
</comment>
<dbReference type="RefSeq" id="WP_169383640.1">
    <property type="nucleotide sequence ID" value="NZ_JAAXLA010000050.1"/>
</dbReference>
<evidence type="ECO:0000313" key="2">
    <source>
        <dbReference type="Proteomes" id="UP000820669"/>
    </source>
</evidence>
<proteinExistence type="predicted"/>
<accession>A0ABX1SIT6</accession>
<organism evidence="1 2">
    <name type="scientific">Pseudonocardia acidicola</name>
    <dbReference type="NCBI Taxonomy" id="2724939"/>
    <lineage>
        <taxon>Bacteria</taxon>
        <taxon>Bacillati</taxon>
        <taxon>Actinomycetota</taxon>
        <taxon>Actinomycetes</taxon>
        <taxon>Pseudonocardiales</taxon>
        <taxon>Pseudonocardiaceae</taxon>
        <taxon>Pseudonocardia</taxon>
    </lineage>
</organism>
<gene>
    <name evidence="1" type="ORF">HF526_23030</name>
</gene>
<dbReference type="Proteomes" id="UP000820669">
    <property type="component" value="Unassembled WGS sequence"/>
</dbReference>
<reference evidence="1 2" key="1">
    <citation type="submission" date="2020-04" db="EMBL/GenBank/DDBJ databases">
        <authorList>
            <person name="Klaysubun C."/>
            <person name="Duangmal K."/>
            <person name="Lipun K."/>
        </authorList>
    </citation>
    <scope>NUCLEOTIDE SEQUENCE [LARGE SCALE GENOMIC DNA]</scope>
    <source>
        <strain evidence="1 2">K10HN5</strain>
    </source>
</reference>
<protein>
    <submittedName>
        <fullName evidence="1">Uncharacterized protein</fullName>
    </submittedName>
</protein>
<keyword evidence="2" id="KW-1185">Reference proteome</keyword>